<evidence type="ECO:0000313" key="4">
    <source>
        <dbReference type="EMBL" id="RMZ73072.1"/>
    </source>
</evidence>
<dbReference type="SUPFAM" id="SSF57959">
    <property type="entry name" value="Leucine zipper domain"/>
    <property type="match status" value="1"/>
</dbReference>
<keyword evidence="1" id="KW-0175">Coiled coil</keyword>
<dbReference type="GO" id="GO:0003700">
    <property type="term" value="F:DNA-binding transcription factor activity"/>
    <property type="evidence" value="ECO:0007669"/>
    <property type="project" value="InterPro"/>
</dbReference>
<dbReference type="PROSITE" id="PS50217">
    <property type="entry name" value="BZIP"/>
    <property type="match status" value="1"/>
</dbReference>
<dbReference type="OrthoDB" id="5571888at2759"/>
<organism evidence="4 5">
    <name type="scientific">Pyrenophora seminiperda CCB06</name>
    <dbReference type="NCBI Taxonomy" id="1302712"/>
    <lineage>
        <taxon>Eukaryota</taxon>
        <taxon>Fungi</taxon>
        <taxon>Dikarya</taxon>
        <taxon>Ascomycota</taxon>
        <taxon>Pezizomycotina</taxon>
        <taxon>Dothideomycetes</taxon>
        <taxon>Pleosporomycetidae</taxon>
        <taxon>Pleosporales</taxon>
        <taxon>Pleosporineae</taxon>
        <taxon>Pleosporaceae</taxon>
        <taxon>Pyrenophora</taxon>
    </lineage>
</organism>
<feature type="region of interest" description="Disordered" evidence="2">
    <location>
        <begin position="1"/>
        <end position="26"/>
    </location>
</feature>
<evidence type="ECO:0000256" key="1">
    <source>
        <dbReference type="SAM" id="Coils"/>
    </source>
</evidence>
<keyword evidence="5" id="KW-1185">Reference proteome</keyword>
<dbReference type="Gene3D" id="1.20.5.170">
    <property type="match status" value="1"/>
</dbReference>
<feature type="region of interest" description="Disordered" evidence="2">
    <location>
        <begin position="206"/>
        <end position="228"/>
    </location>
</feature>
<dbReference type="Pfam" id="PF00170">
    <property type="entry name" value="bZIP_1"/>
    <property type="match status" value="1"/>
</dbReference>
<dbReference type="CDD" id="cd14810">
    <property type="entry name" value="bZIP_u1"/>
    <property type="match status" value="1"/>
</dbReference>
<dbReference type="PANTHER" id="PTHR37616">
    <property type="entry name" value="BZIP TRANSCRIPTION FACTOR 60-LIKE"/>
    <property type="match status" value="1"/>
</dbReference>
<protein>
    <submittedName>
        <fullName evidence="4">BZIP transcription factor bZIP-1</fullName>
    </submittedName>
</protein>
<evidence type="ECO:0000259" key="3">
    <source>
        <dbReference type="PROSITE" id="PS50217"/>
    </source>
</evidence>
<feature type="coiled-coil region" evidence="1">
    <location>
        <begin position="382"/>
        <end position="409"/>
    </location>
</feature>
<feature type="region of interest" description="Disordered" evidence="2">
    <location>
        <begin position="337"/>
        <end position="364"/>
    </location>
</feature>
<name>A0A3M7MF47_9PLEO</name>
<dbReference type="EMBL" id="KE747838">
    <property type="protein sequence ID" value="RMZ73072.1"/>
    <property type="molecule type" value="Genomic_DNA"/>
</dbReference>
<reference evidence="4 5" key="1">
    <citation type="journal article" date="2014" name="PLoS ONE">
        <title>De novo Genome Assembly of the Fungal Plant Pathogen Pyrenophora semeniperda.</title>
        <authorList>
            <person name="Soliai M.M."/>
            <person name="Meyer S.E."/>
            <person name="Udall J.A."/>
            <person name="Elzinga D.E."/>
            <person name="Hermansen R.A."/>
            <person name="Bodily P.M."/>
            <person name="Hart A.A."/>
            <person name="Coleman C.E."/>
        </authorList>
    </citation>
    <scope>NUCLEOTIDE SEQUENCE [LARGE SCALE GENOMIC DNA]</scope>
    <source>
        <strain evidence="4 5">CCB06</strain>
        <tissue evidence="4">Mycelium</tissue>
    </source>
</reference>
<dbReference type="InterPro" id="IPR046347">
    <property type="entry name" value="bZIP_sf"/>
</dbReference>
<dbReference type="FunFam" id="1.20.5.170:FF:000031">
    <property type="entry name" value="BZIP transcription factor (MeaB)"/>
    <property type="match status" value="1"/>
</dbReference>
<gene>
    <name evidence="4" type="ORF">GMOD_00009583</name>
</gene>
<evidence type="ECO:0000256" key="2">
    <source>
        <dbReference type="SAM" id="MobiDB-lite"/>
    </source>
</evidence>
<feature type="domain" description="BZIP" evidence="3">
    <location>
        <begin position="357"/>
        <end position="420"/>
    </location>
</feature>
<dbReference type="PANTHER" id="PTHR37616:SF2">
    <property type="entry name" value="BZIP DOMAIN-CONTAINING PROTEIN"/>
    <property type="match status" value="1"/>
</dbReference>
<feature type="compositionally biased region" description="Polar residues" evidence="2">
    <location>
        <begin position="206"/>
        <end position="220"/>
    </location>
</feature>
<dbReference type="Proteomes" id="UP000265663">
    <property type="component" value="Unassembled WGS sequence"/>
</dbReference>
<feature type="compositionally biased region" description="Basic and acidic residues" evidence="2">
    <location>
        <begin position="347"/>
        <end position="364"/>
    </location>
</feature>
<dbReference type="InterPro" id="IPR004827">
    <property type="entry name" value="bZIP"/>
</dbReference>
<accession>A0A3M7MF47</accession>
<proteinExistence type="predicted"/>
<dbReference type="SMART" id="SM00338">
    <property type="entry name" value="BRLZ"/>
    <property type="match status" value="1"/>
</dbReference>
<sequence>MPARTNSGEDNGARLGPALGGNDRPTTDQPALTCFFYFERGGDSASIRRPSAPSSASPAPALHTLPLTRIYTTSIPYFLHPTSKPPNALPIPSPVLQPTREYRHSHTSGAPGITDKLTTTLQPPNRSCQARIARDTTPPRHPRVGRKEVARQPPTTLHQVKQNNMATAVQSAMNMAPFNGHSNQCIDPNEFFDFGSPTQPTTLKREQSTVSNIASPTSTNIDDDLQTPAKPSHEYELFKQQTGLPPGSIAGLSAGYNLGFPGFSSTGLDDMSAMGSDSIMDGTWGNGLPMDVGMNMGVDYRQGSFVYSDASQDDFNASSSMQDNNQGLLPHIVRAKKDEEDMDEDERLLASEEGKKLSSKERRQLRNKVSARAFRSRRKEYIGQLEGEVAMKVNEANELRAQNRLLMEENARSRAFIERLLRHQAFTPFLEELSRDESLQLKTPMSSMPSSSVPAATASAPAQFPQQFNGMSQAENTQVGMTMVPEPQIDFAMLNINNSNNANSWGVNNGFSFQQPVAFAVTELPEGPAEPLDTEAMSGKGYSALFRAEDDAADEAKADYPVIERPAQPSETVATVEEAQEGDEEYDLYFSSPARTTTTTVSAPLEDQENLFTNPDKALAHYSLVISDSANEARLADRLQRKIAAMSTVMQRVADITSMLDS</sequence>
<dbReference type="AlphaFoldDB" id="A0A3M7MF47"/>
<evidence type="ECO:0000313" key="5">
    <source>
        <dbReference type="Proteomes" id="UP000265663"/>
    </source>
</evidence>